<dbReference type="Gene3D" id="1.20.1420.30">
    <property type="entry name" value="NCX, central ion-binding region"/>
    <property type="match status" value="2"/>
</dbReference>
<evidence type="ECO:0000256" key="7">
    <source>
        <dbReference type="ARBA" id="ARBA00022729"/>
    </source>
</evidence>
<dbReference type="InterPro" id="IPR003644">
    <property type="entry name" value="Calx_beta"/>
</dbReference>
<dbReference type="Gene3D" id="2.60.40.2030">
    <property type="match status" value="2"/>
</dbReference>
<feature type="domain" description="Calx-beta" evidence="19">
    <location>
        <begin position="431"/>
        <end position="531"/>
    </location>
</feature>
<keyword evidence="14 18" id="KW-0472">Membrane</keyword>
<comment type="subcellular location">
    <subcellularLocation>
        <location evidence="1">Cell membrane</location>
        <topology evidence="1">Multi-pass membrane protein</topology>
    </subcellularLocation>
</comment>
<accession>A0ABP0I0G6</accession>
<keyword evidence="12" id="KW-0915">Sodium</keyword>
<dbReference type="InterPro" id="IPR044880">
    <property type="entry name" value="NCX_ion-bd_dom_sf"/>
</dbReference>
<evidence type="ECO:0000256" key="8">
    <source>
        <dbReference type="ARBA" id="ARBA00022737"/>
    </source>
</evidence>
<dbReference type="InterPro" id="IPR004837">
    <property type="entry name" value="NaCa_Exmemb"/>
</dbReference>
<dbReference type="Proteomes" id="UP001642464">
    <property type="component" value="Unassembled WGS sequence"/>
</dbReference>
<evidence type="ECO:0000313" key="20">
    <source>
        <dbReference type="EMBL" id="CAK8996085.1"/>
    </source>
</evidence>
<proteinExistence type="inferred from homology"/>
<comment type="catalytic activity">
    <reaction evidence="17">
        <text>Ca(2+)(in) + 3 Na(+)(out) = Ca(2+)(out) + 3 Na(+)(in)</text>
        <dbReference type="Rhea" id="RHEA:69955"/>
        <dbReference type="ChEBI" id="CHEBI:29101"/>
        <dbReference type="ChEBI" id="CHEBI:29108"/>
    </reaction>
</comment>
<evidence type="ECO:0000256" key="17">
    <source>
        <dbReference type="ARBA" id="ARBA00033667"/>
    </source>
</evidence>
<name>A0ABP0I0G6_9DINO</name>
<keyword evidence="3" id="KW-0813">Transport</keyword>
<evidence type="ECO:0000256" key="18">
    <source>
        <dbReference type="SAM" id="Phobius"/>
    </source>
</evidence>
<dbReference type="SMART" id="SM00237">
    <property type="entry name" value="Calx_beta"/>
    <property type="match status" value="2"/>
</dbReference>
<keyword evidence="4" id="KW-1003">Cell membrane</keyword>
<sequence>MANATEECEVKICEVGGEGLFLPLFGDAEQVWPSGLRGFLYLIGLLWTFIGVAIVADVFMSSIETITSKKKRVVDPKTGRNYTSKVWNETVSNLTLMALGSSAPEILLSIIELVGDSFFSGSLGPSTIVGSAAFNLLVISAVCVAAIPSPEVRYIKEVPVFAITASFSIIAYLWLLLIVVVISKDVVDVWEGLVTFAMFPILVLLAFMADKGWFSRDKSTPVMTKGKTTKLFDDMTLEELQKAEMKLQKEYGMELSDEEVAKLLAKDIDKHKSKAAYRVGATHALFGGKRVPGVGEKAPVPPVALKSVVPTDAPSPKGGAAQQWASDHKTTIEFVSKNVAVSESIGTVKLRVKRSGDLGDEVKVKYETQDGVAKAGMDYVQAEGVLVFPPQIKEQEIQVDIVDDAQWEEDEEFYVILSSPEGCGIGDASRVRIVIIDDDGPGVAAFEQDVYEIQEEPTDQVLQVCVKRTGGSAGTVSCKFTTEAGSATQEYDYLHTEGILTFEESVTSKEIPVTIKSKGRINKEEFRLILSEPENGLVFDAQRDGGPDQSIATIVVLPNEMAKSRLDRVTSLLRINRDRAALGAANWKEQLWNAILVNGGDEEEKPTVYDWVMHVISVFWKVIFALIPPPDYCGGWACFFCSLGMIGLVTALVADLAGLLGCVVGMGDAITAITLVALGTSLPDTFASKTAAQQDPYADASIGNITGSNSVNVFLGLGLPWSIGAIYWAAVGQTNEWREKYAKETRIDFASLEASGVGKFVVVGGDLGFSVGLFTGLAVLCIIALIARRMLFGGELGGPQKPKLLTAAFMVLLWLIYVIVSAVNIISNKGPCD</sequence>
<feature type="transmembrane region" description="Helical" evidence="18">
    <location>
        <begin position="39"/>
        <end position="60"/>
    </location>
</feature>
<evidence type="ECO:0000256" key="4">
    <source>
        <dbReference type="ARBA" id="ARBA00022475"/>
    </source>
</evidence>
<evidence type="ECO:0000256" key="10">
    <source>
        <dbReference type="ARBA" id="ARBA00022860"/>
    </source>
</evidence>
<evidence type="ECO:0000256" key="2">
    <source>
        <dbReference type="ARBA" id="ARBA00007489"/>
    </source>
</evidence>
<keyword evidence="7" id="KW-0732">Signal</keyword>
<evidence type="ECO:0000256" key="11">
    <source>
        <dbReference type="ARBA" id="ARBA00022989"/>
    </source>
</evidence>
<feature type="transmembrane region" description="Helical" evidence="18">
    <location>
        <begin position="189"/>
        <end position="209"/>
    </location>
</feature>
<keyword evidence="10" id="KW-0112">Calmodulin-binding</keyword>
<reference evidence="20 21" key="1">
    <citation type="submission" date="2024-02" db="EMBL/GenBank/DDBJ databases">
        <authorList>
            <person name="Chen Y."/>
            <person name="Shah S."/>
            <person name="Dougan E. K."/>
            <person name="Thang M."/>
            <person name="Chan C."/>
        </authorList>
    </citation>
    <scope>NUCLEOTIDE SEQUENCE [LARGE SCALE GENOMIC DNA]</scope>
</reference>
<keyword evidence="9" id="KW-0106">Calcium</keyword>
<dbReference type="Pfam" id="PF03160">
    <property type="entry name" value="Calx-beta"/>
    <property type="match status" value="1"/>
</dbReference>
<dbReference type="InterPro" id="IPR038081">
    <property type="entry name" value="CalX-like_sf"/>
</dbReference>
<feature type="domain" description="Calx-beta" evidence="19">
    <location>
        <begin position="319"/>
        <end position="418"/>
    </location>
</feature>
<evidence type="ECO:0000256" key="3">
    <source>
        <dbReference type="ARBA" id="ARBA00022448"/>
    </source>
</evidence>
<evidence type="ECO:0000256" key="5">
    <source>
        <dbReference type="ARBA" id="ARBA00022692"/>
    </source>
</evidence>
<keyword evidence="21" id="KW-1185">Reference proteome</keyword>
<evidence type="ECO:0000256" key="12">
    <source>
        <dbReference type="ARBA" id="ARBA00023053"/>
    </source>
</evidence>
<organism evidence="20 21">
    <name type="scientific">Durusdinium trenchii</name>
    <dbReference type="NCBI Taxonomy" id="1381693"/>
    <lineage>
        <taxon>Eukaryota</taxon>
        <taxon>Sar</taxon>
        <taxon>Alveolata</taxon>
        <taxon>Dinophyceae</taxon>
        <taxon>Suessiales</taxon>
        <taxon>Symbiodiniaceae</taxon>
        <taxon>Durusdinium</taxon>
    </lineage>
</organism>
<feature type="transmembrane region" description="Helical" evidence="18">
    <location>
        <begin position="807"/>
        <end position="827"/>
    </location>
</feature>
<dbReference type="PRINTS" id="PR01259">
    <property type="entry name" value="NACAEXCHNGR"/>
</dbReference>
<keyword evidence="8" id="KW-0677">Repeat</keyword>
<dbReference type="SUPFAM" id="SSF141072">
    <property type="entry name" value="CalX-like"/>
    <property type="match status" value="2"/>
</dbReference>
<feature type="transmembrane region" description="Helical" evidence="18">
    <location>
        <begin position="659"/>
        <end position="679"/>
    </location>
</feature>
<dbReference type="PANTHER" id="PTHR11878">
    <property type="entry name" value="SODIUM/CALCIUM EXCHANGER"/>
    <property type="match status" value="1"/>
</dbReference>
<keyword evidence="6" id="KW-0479">Metal-binding</keyword>
<keyword evidence="15" id="KW-0325">Glycoprotein</keyword>
<protein>
    <submittedName>
        <fullName evidence="20">Sodium/calcium exchanger 3 (Na(+)/Ca(2+)-exchange protein 3) (Solute carrier family 8 member 3)</fullName>
    </submittedName>
</protein>
<evidence type="ECO:0000256" key="9">
    <source>
        <dbReference type="ARBA" id="ARBA00022837"/>
    </source>
</evidence>
<keyword evidence="13" id="KW-0406">Ion transport</keyword>
<comment type="caution">
    <text evidence="20">The sequence shown here is derived from an EMBL/GenBank/DDBJ whole genome shotgun (WGS) entry which is preliminary data.</text>
</comment>
<evidence type="ECO:0000256" key="1">
    <source>
        <dbReference type="ARBA" id="ARBA00004651"/>
    </source>
</evidence>
<evidence type="ECO:0000256" key="14">
    <source>
        <dbReference type="ARBA" id="ARBA00023136"/>
    </source>
</evidence>
<evidence type="ECO:0000259" key="19">
    <source>
        <dbReference type="SMART" id="SM00237"/>
    </source>
</evidence>
<feature type="transmembrane region" description="Helical" evidence="18">
    <location>
        <begin position="127"/>
        <end position="148"/>
    </location>
</feature>
<feature type="transmembrane region" description="Helical" evidence="18">
    <location>
        <begin position="767"/>
        <end position="787"/>
    </location>
</feature>
<dbReference type="InterPro" id="IPR051171">
    <property type="entry name" value="CaCA"/>
</dbReference>
<evidence type="ECO:0000313" key="21">
    <source>
        <dbReference type="Proteomes" id="UP001642464"/>
    </source>
</evidence>
<evidence type="ECO:0000256" key="13">
    <source>
        <dbReference type="ARBA" id="ARBA00023065"/>
    </source>
</evidence>
<comment type="similarity">
    <text evidence="2">Belongs to the Ca(2+):cation antiporter (CaCA) (TC 2.A.19) family. SLC8 subfamily.</text>
</comment>
<evidence type="ECO:0000256" key="6">
    <source>
        <dbReference type="ARBA" id="ARBA00022723"/>
    </source>
</evidence>
<dbReference type="PANTHER" id="PTHR11878:SF65">
    <property type="entry name" value="NA_CA-EXCHANGE PROTEIN, ISOFORM G"/>
    <property type="match status" value="1"/>
</dbReference>
<keyword evidence="5 18" id="KW-0812">Transmembrane</keyword>
<feature type="transmembrane region" description="Helical" evidence="18">
    <location>
        <begin position="634"/>
        <end position="654"/>
    </location>
</feature>
<feature type="transmembrane region" description="Helical" evidence="18">
    <location>
        <begin position="160"/>
        <end position="183"/>
    </location>
</feature>
<dbReference type="EMBL" id="CAXAMM010002425">
    <property type="protein sequence ID" value="CAK8996085.1"/>
    <property type="molecule type" value="Genomic_DNA"/>
</dbReference>
<evidence type="ECO:0000256" key="16">
    <source>
        <dbReference type="ARBA" id="ARBA00023201"/>
    </source>
</evidence>
<dbReference type="Pfam" id="PF01699">
    <property type="entry name" value="Na_Ca_ex"/>
    <property type="match status" value="2"/>
</dbReference>
<evidence type="ECO:0000256" key="15">
    <source>
        <dbReference type="ARBA" id="ARBA00023180"/>
    </source>
</evidence>
<dbReference type="InterPro" id="IPR004836">
    <property type="entry name" value="Na_Ca_Ex"/>
</dbReference>
<gene>
    <name evidence="20" type="ORF">SCF082_LOCUS4636</name>
</gene>
<keyword evidence="11 18" id="KW-1133">Transmembrane helix</keyword>
<keyword evidence="16" id="KW-0739">Sodium transport</keyword>